<sequence>MARKTRVWFPGAVYHITKRGNRRSSIFYDDRDRLTYLGIFKEVRSEFPCILHSYCLMFNHIHLQLETIDHHPKYIMQRLNSRYAIYFNRRHLLDGHLFQGRYGSKLILSENYFLKVSKYIHLNPVEANIVSSPEKYKWSSCFAYFSSQDNPYIEKNRTLSYFPDPPEKHYRHFIEREQEEEYLSR</sequence>
<dbReference type="Pfam" id="PF01797">
    <property type="entry name" value="Y1_Tnp"/>
    <property type="match status" value="1"/>
</dbReference>
<gene>
    <name evidence="2" type="ORF">D5F11_017415</name>
</gene>
<dbReference type="Proteomes" id="UP000287296">
    <property type="component" value="Unassembled WGS sequence"/>
</dbReference>
<dbReference type="InterPro" id="IPR036515">
    <property type="entry name" value="Transposase_17_sf"/>
</dbReference>
<proteinExistence type="predicted"/>
<dbReference type="EMBL" id="QYTW02000020">
    <property type="protein sequence ID" value="RST58430.1"/>
    <property type="molecule type" value="Genomic_DNA"/>
</dbReference>
<protein>
    <submittedName>
        <fullName evidence="2">Transposase</fullName>
    </submittedName>
</protein>
<dbReference type="SMART" id="SM01321">
    <property type="entry name" value="Y1_Tnp"/>
    <property type="match status" value="1"/>
</dbReference>
<dbReference type="GO" id="GO:0004803">
    <property type="term" value="F:transposase activity"/>
    <property type="evidence" value="ECO:0007669"/>
    <property type="project" value="InterPro"/>
</dbReference>
<accession>A0A429X556</accession>
<evidence type="ECO:0000259" key="1">
    <source>
        <dbReference type="SMART" id="SM01321"/>
    </source>
</evidence>
<organism evidence="2 3">
    <name type="scientific">Siminovitchia terrae</name>
    <name type="common">Bacillus terrae</name>
    <dbReference type="NCBI Taxonomy" id="1914933"/>
    <lineage>
        <taxon>Bacteria</taxon>
        <taxon>Bacillati</taxon>
        <taxon>Bacillota</taxon>
        <taxon>Bacilli</taxon>
        <taxon>Bacillales</taxon>
        <taxon>Bacillaceae</taxon>
        <taxon>Siminovitchia</taxon>
    </lineage>
</organism>
<dbReference type="PANTHER" id="PTHR34322">
    <property type="entry name" value="TRANSPOSASE, Y1_TNP DOMAIN-CONTAINING"/>
    <property type="match status" value="1"/>
</dbReference>
<reference evidence="2 3" key="1">
    <citation type="submission" date="2018-12" db="EMBL/GenBank/DDBJ databases">
        <authorList>
            <person name="Sun L."/>
            <person name="Chen Z."/>
        </authorList>
    </citation>
    <scope>NUCLEOTIDE SEQUENCE [LARGE SCALE GENOMIC DNA]</scope>
    <source>
        <strain evidence="2 3">LMG 29736</strain>
    </source>
</reference>
<dbReference type="RefSeq" id="WP_120117331.1">
    <property type="nucleotide sequence ID" value="NZ_QYTW02000020.1"/>
</dbReference>
<comment type="caution">
    <text evidence="2">The sequence shown here is derived from an EMBL/GenBank/DDBJ whole genome shotgun (WGS) entry which is preliminary data.</text>
</comment>
<dbReference type="GO" id="GO:0006313">
    <property type="term" value="P:DNA transposition"/>
    <property type="evidence" value="ECO:0007669"/>
    <property type="project" value="InterPro"/>
</dbReference>
<dbReference type="Gene3D" id="3.30.70.1290">
    <property type="entry name" value="Transposase IS200-like"/>
    <property type="match status" value="1"/>
</dbReference>
<evidence type="ECO:0000313" key="2">
    <source>
        <dbReference type="EMBL" id="RST58430.1"/>
    </source>
</evidence>
<dbReference type="AlphaFoldDB" id="A0A429X556"/>
<dbReference type="GO" id="GO:0003677">
    <property type="term" value="F:DNA binding"/>
    <property type="evidence" value="ECO:0007669"/>
    <property type="project" value="InterPro"/>
</dbReference>
<dbReference type="OrthoDB" id="9788881at2"/>
<dbReference type="InterPro" id="IPR002686">
    <property type="entry name" value="Transposase_17"/>
</dbReference>
<name>A0A429X556_SIMTE</name>
<evidence type="ECO:0000313" key="3">
    <source>
        <dbReference type="Proteomes" id="UP000287296"/>
    </source>
</evidence>
<dbReference type="SUPFAM" id="SSF143422">
    <property type="entry name" value="Transposase IS200-like"/>
    <property type="match status" value="1"/>
</dbReference>
<dbReference type="PANTHER" id="PTHR34322:SF2">
    <property type="entry name" value="TRANSPOSASE IS200-LIKE DOMAIN-CONTAINING PROTEIN"/>
    <property type="match status" value="1"/>
</dbReference>
<feature type="domain" description="Transposase IS200-like" evidence="1">
    <location>
        <begin position="9"/>
        <end position="123"/>
    </location>
</feature>